<dbReference type="GO" id="GO:0008270">
    <property type="term" value="F:zinc ion binding"/>
    <property type="evidence" value="ECO:0007669"/>
    <property type="project" value="UniProtKB-KW"/>
</dbReference>
<dbReference type="InterPro" id="IPR017907">
    <property type="entry name" value="Znf_RING_CS"/>
</dbReference>
<accession>A0A8H5Y619</accession>
<dbReference type="SMART" id="SM00184">
    <property type="entry name" value="RING"/>
    <property type="match status" value="1"/>
</dbReference>
<dbReference type="Gene3D" id="3.30.40.10">
    <property type="entry name" value="Zinc/RING finger domain, C3HC4 (zinc finger)"/>
    <property type="match status" value="1"/>
</dbReference>
<comment type="caution">
    <text evidence="6">The sequence shown here is derived from an EMBL/GenBank/DDBJ whole genome shotgun (WGS) entry which is preliminary data.</text>
</comment>
<dbReference type="Proteomes" id="UP000544331">
    <property type="component" value="Unassembled WGS sequence"/>
</dbReference>
<organism evidence="6 7">
    <name type="scientific">Fusarium mundagurra</name>
    <dbReference type="NCBI Taxonomy" id="1567541"/>
    <lineage>
        <taxon>Eukaryota</taxon>
        <taxon>Fungi</taxon>
        <taxon>Dikarya</taxon>
        <taxon>Ascomycota</taxon>
        <taxon>Pezizomycotina</taxon>
        <taxon>Sordariomycetes</taxon>
        <taxon>Hypocreomycetidae</taxon>
        <taxon>Hypocreales</taxon>
        <taxon>Nectriaceae</taxon>
        <taxon>Fusarium</taxon>
        <taxon>Fusarium fujikuroi species complex</taxon>
    </lineage>
</organism>
<evidence type="ECO:0000256" key="1">
    <source>
        <dbReference type="ARBA" id="ARBA00022723"/>
    </source>
</evidence>
<evidence type="ECO:0000256" key="3">
    <source>
        <dbReference type="ARBA" id="ARBA00022833"/>
    </source>
</evidence>
<name>A0A8H5Y619_9HYPO</name>
<keyword evidence="7" id="KW-1185">Reference proteome</keyword>
<feature type="domain" description="RING-type" evidence="5">
    <location>
        <begin position="60"/>
        <end position="114"/>
    </location>
</feature>
<evidence type="ECO:0000259" key="5">
    <source>
        <dbReference type="PROSITE" id="PS50089"/>
    </source>
</evidence>
<evidence type="ECO:0000256" key="4">
    <source>
        <dbReference type="PROSITE-ProRule" id="PRU00175"/>
    </source>
</evidence>
<dbReference type="SUPFAM" id="SSF57850">
    <property type="entry name" value="RING/U-box"/>
    <property type="match status" value="1"/>
</dbReference>
<keyword evidence="2 4" id="KW-0863">Zinc-finger</keyword>
<dbReference type="OrthoDB" id="5045992at2759"/>
<reference evidence="6 7" key="1">
    <citation type="submission" date="2020-05" db="EMBL/GenBank/DDBJ databases">
        <title>Identification and distribution of gene clusters putatively required for synthesis of sphingolipid metabolism inhibitors in phylogenetically diverse species of the filamentous fungus Fusarium.</title>
        <authorList>
            <person name="Kim H.-S."/>
            <person name="Busman M."/>
            <person name="Brown D.W."/>
            <person name="Divon H."/>
            <person name="Uhlig S."/>
            <person name="Proctor R.H."/>
        </authorList>
    </citation>
    <scope>NUCLEOTIDE SEQUENCE [LARGE SCALE GENOMIC DNA]</scope>
    <source>
        <strain evidence="6 7">NRRL 66235</strain>
    </source>
</reference>
<dbReference type="PROSITE" id="PS50089">
    <property type="entry name" value="ZF_RING_2"/>
    <property type="match status" value="1"/>
</dbReference>
<dbReference type="InterPro" id="IPR013083">
    <property type="entry name" value="Znf_RING/FYVE/PHD"/>
</dbReference>
<dbReference type="InterPro" id="IPR001841">
    <property type="entry name" value="Znf_RING"/>
</dbReference>
<sequence>MKDQARKQAFVRPQTRTANTFFDSSIDHTAKMPITETFFPAFLQACDDYPHDILDIQLTCGICHEQMTFKDEDDPHLRAFVLPCMHIYCKGCVDAMAAHCKNDDGSHHACPTCRACLHCAHCRAPSEKKGHLIHMDGDKSIALIEDILKLWHNPWHCFRCDMKIYTFGLQTLVRMSKDCTEMVDNGQIQRILVRYQGEIWGEPSEHIDFRLSEQQPLPLHLEIPIKMIEKGLLKAHGIAVPNDDSTAFRYEFRLYEMRDRESEGLVWERRHIEQTERELRDFGVGNRKLMLMDLAFDLRDSWSDGNVRKKIKERLERAQESILENIEDNEDEEPEVYYI</sequence>
<protein>
    <recommendedName>
        <fullName evidence="5">RING-type domain-containing protein</fullName>
    </recommendedName>
</protein>
<dbReference type="PROSITE" id="PS00518">
    <property type="entry name" value="ZF_RING_1"/>
    <property type="match status" value="1"/>
</dbReference>
<proteinExistence type="predicted"/>
<gene>
    <name evidence="6" type="ORF">FMUND_11664</name>
</gene>
<dbReference type="EMBL" id="JAAOAN010000455">
    <property type="protein sequence ID" value="KAF5706299.1"/>
    <property type="molecule type" value="Genomic_DNA"/>
</dbReference>
<evidence type="ECO:0000313" key="6">
    <source>
        <dbReference type="EMBL" id="KAF5706299.1"/>
    </source>
</evidence>
<keyword evidence="1" id="KW-0479">Metal-binding</keyword>
<evidence type="ECO:0000313" key="7">
    <source>
        <dbReference type="Proteomes" id="UP000544331"/>
    </source>
</evidence>
<keyword evidence="3" id="KW-0862">Zinc</keyword>
<evidence type="ECO:0000256" key="2">
    <source>
        <dbReference type="ARBA" id="ARBA00022771"/>
    </source>
</evidence>
<dbReference type="AlphaFoldDB" id="A0A8H5Y619"/>